<dbReference type="EMBL" id="JAFBCL010000001">
    <property type="protein sequence ID" value="MBM7813941.1"/>
    <property type="molecule type" value="Genomic_DNA"/>
</dbReference>
<dbReference type="InterPro" id="IPR019151">
    <property type="entry name" value="Proteasome_assmbl_chaperone_2"/>
</dbReference>
<dbReference type="PIRSF" id="PIRSF028754">
    <property type="entry name" value="UCP028754"/>
    <property type="match status" value="1"/>
</dbReference>
<evidence type="ECO:0000313" key="1">
    <source>
        <dbReference type="EMBL" id="MBM7813941.1"/>
    </source>
</evidence>
<accession>A0ABS2SFV9</accession>
<reference evidence="1 2" key="1">
    <citation type="submission" date="2021-01" db="EMBL/GenBank/DDBJ databases">
        <title>Sequencing the genomes of 1000 actinobacteria strains.</title>
        <authorList>
            <person name="Klenk H.-P."/>
        </authorList>
    </citation>
    <scope>NUCLEOTIDE SEQUENCE [LARGE SCALE GENOMIC DNA]</scope>
    <source>
        <strain evidence="1 2">DSM 44581</strain>
    </source>
</reference>
<dbReference type="SUPFAM" id="SSF159659">
    <property type="entry name" value="Cgl1923-like"/>
    <property type="match status" value="1"/>
</dbReference>
<dbReference type="InterPro" id="IPR008492">
    <property type="entry name" value="Rv2714-like"/>
</dbReference>
<dbReference type="Proteomes" id="UP001195724">
    <property type="component" value="Unassembled WGS sequence"/>
</dbReference>
<name>A0ABS2SFV9_9PSEU</name>
<keyword evidence="2" id="KW-1185">Reference proteome</keyword>
<dbReference type="InterPro" id="IPR038389">
    <property type="entry name" value="PSMG2_sf"/>
</dbReference>
<comment type="caution">
    <text evidence="1">The sequence shown here is derived from an EMBL/GenBank/DDBJ whole genome shotgun (WGS) entry which is preliminary data.</text>
</comment>
<gene>
    <name evidence="1" type="ORF">JOE68_004806</name>
</gene>
<dbReference type="Gene3D" id="3.40.50.10900">
    <property type="entry name" value="PAC-like subunit"/>
    <property type="match status" value="1"/>
</dbReference>
<dbReference type="Pfam" id="PF09754">
    <property type="entry name" value="PAC2"/>
    <property type="match status" value="1"/>
</dbReference>
<dbReference type="Gene3D" id="1.10.287.100">
    <property type="match status" value="1"/>
</dbReference>
<sequence>MDQRPIGVERVEDYLRRHEVAQDPEELFEVDSDVPDLTGAVLLHHFDGFMDAGAAGSALVDHLLAVHEHRVVARFDVDDLIDYRARRPAMTYATDRWEDYAAPELVVRLLHDSAGAPFLLLTGPEPDRRWEAVVAAVRSLVDRWGVRLAVSFHGIPMGVPHTRKLSVISHATRPDLVTGSSPFNRVQVPGNLSALLELRLGQSGHDAMGFAAYVPHYLAQGTYPAAAVGLLESLTGATGLVVPSAALQEAARRTDAEIARQVAESEEVAQVVQALERQYDAFSEASENLLVGEDESLPSADELGAEFERFLAERQGDR</sequence>
<proteinExistence type="predicted"/>
<evidence type="ECO:0000313" key="2">
    <source>
        <dbReference type="Proteomes" id="UP001195724"/>
    </source>
</evidence>
<organism evidence="1 2">
    <name type="scientific">Saccharothrix algeriensis</name>
    <dbReference type="NCBI Taxonomy" id="173560"/>
    <lineage>
        <taxon>Bacteria</taxon>
        <taxon>Bacillati</taxon>
        <taxon>Actinomycetota</taxon>
        <taxon>Actinomycetes</taxon>
        <taxon>Pseudonocardiales</taxon>
        <taxon>Pseudonocardiaceae</taxon>
        <taxon>Saccharothrix</taxon>
    </lineage>
</organism>
<protein>
    <submittedName>
        <fullName evidence="1">ATP-grasp superfamily ATP-dependent carboligase</fullName>
    </submittedName>
</protein>